<dbReference type="EMBL" id="CAJVAX010000001">
    <property type="protein sequence ID" value="CAG7610231.1"/>
    <property type="molecule type" value="Genomic_DNA"/>
</dbReference>
<dbReference type="Proteomes" id="UP001153328">
    <property type="component" value="Unassembled WGS sequence"/>
</dbReference>
<dbReference type="AlphaFoldDB" id="A0A9W4GY21"/>
<gene>
    <name evidence="2" type="ORF">SBRY_11340</name>
</gene>
<evidence type="ECO:0000313" key="2">
    <source>
        <dbReference type="EMBL" id="CAG7610231.1"/>
    </source>
</evidence>
<feature type="compositionally biased region" description="Gly residues" evidence="1">
    <location>
        <begin position="25"/>
        <end position="49"/>
    </location>
</feature>
<evidence type="ECO:0000256" key="1">
    <source>
        <dbReference type="SAM" id="MobiDB-lite"/>
    </source>
</evidence>
<proteinExistence type="predicted"/>
<reference evidence="2" key="1">
    <citation type="submission" date="2021-06" db="EMBL/GenBank/DDBJ databases">
        <authorList>
            <person name="Arsene-Ploetze F."/>
        </authorList>
    </citation>
    <scope>NUCLEOTIDE SEQUENCE</scope>
    <source>
        <strain evidence="2">SBRY1</strain>
    </source>
</reference>
<name>A0A9W4GY21_9ACTN</name>
<feature type="region of interest" description="Disordered" evidence="1">
    <location>
        <begin position="1"/>
        <end position="67"/>
    </location>
</feature>
<evidence type="ECO:0000313" key="3">
    <source>
        <dbReference type="Proteomes" id="UP001153328"/>
    </source>
</evidence>
<keyword evidence="3" id="KW-1185">Reference proteome</keyword>
<accession>A0A9W4GY21</accession>
<evidence type="ECO:0008006" key="4">
    <source>
        <dbReference type="Google" id="ProtNLM"/>
    </source>
</evidence>
<organism evidence="2 3">
    <name type="scientific">Actinacidiphila bryophytorum</name>
    <dbReference type="NCBI Taxonomy" id="1436133"/>
    <lineage>
        <taxon>Bacteria</taxon>
        <taxon>Bacillati</taxon>
        <taxon>Actinomycetota</taxon>
        <taxon>Actinomycetes</taxon>
        <taxon>Kitasatosporales</taxon>
        <taxon>Streptomycetaceae</taxon>
        <taxon>Actinacidiphila</taxon>
    </lineage>
</organism>
<sequence length="240" mass="23970">MRPQVGGRTGDGGTIMKSDWDRLYGSGGDQAPGEPGANGNGSDSTGGNGSDSTGAKGAGSAGAGVDGGDAGGAWSRLTELVDRAGDSPQVPVAAAFGMLPSAQEGAHAALVSELADLHAGNGDPDALLDAFRASLVMVPTLDGGDLWATSMGGVHWVYAFSDDTELARFVMARGADGSSDVDYVTVYGWRLLDEVVPAVGEPAGVALDVAGSRPMIFPPVAGVVPDRAAVDAVAGNGEER</sequence>
<feature type="compositionally biased region" description="Gly residues" evidence="1">
    <location>
        <begin position="56"/>
        <end position="67"/>
    </location>
</feature>
<protein>
    <recommendedName>
        <fullName evidence="4">SseB protein N-terminal domain-containing protein</fullName>
    </recommendedName>
</protein>
<comment type="caution">
    <text evidence="2">The sequence shown here is derived from an EMBL/GenBank/DDBJ whole genome shotgun (WGS) entry which is preliminary data.</text>
</comment>